<keyword evidence="1" id="KW-0472">Membrane</keyword>
<name>A0ABU8WR71_9BURK</name>
<accession>A0ABU8WR71</accession>
<keyword evidence="3" id="KW-1185">Reference proteome</keyword>
<evidence type="ECO:0008006" key="4">
    <source>
        <dbReference type="Google" id="ProtNLM"/>
    </source>
</evidence>
<proteinExistence type="predicted"/>
<dbReference type="EMBL" id="JBBKZT010000010">
    <property type="protein sequence ID" value="MEJ8849335.1"/>
    <property type="molecule type" value="Genomic_DNA"/>
</dbReference>
<feature type="transmembrane region" description="Helical" evidence="1">
    <location>
        <begin position="31"/>
        <end position="50"/>
    </location>
</feature>
<protein>
    <recommendedName>
        <fullName evidence="4">DUF202 domain-containing protein</fullName>
    </recommendedName>
</protein>
<evidence type="ECO:0000256" key="1">
    <source>
        <dbReference type="SAM" id="Phobius"/>
    </source>
</evidence>
<sequence>MTASRYRGFAFAGCVVLGAFAARAMSHEWLPWAFLLGVLVALLLGAMAVVRERTRPAAVARPSMLWWWFLLVSACFIGLGVGMLWLAST</sequence>
<keyword evidence="1" id="KW-1133">Transmembrane helix</keyword>
<keyword evidence="1" id="KW-0812">Transmembrane</keyword>
<evidence type="ECO:0000313" key="3">
    <source>
        <dbReference type="Proteomes" id="UP001385892"/>
    </source>
</evidence>
<evidence type="ECO:0000313" key="2">
    <source>
        <dbReference type="EMBL" id="MEJ8849335.1"/>
    </source>
</evidence>
<organism evidence="2 3">
    <name type="scientific">Variovorax rhizosphaerae</name>
    <dbReference type="NCBI Taxonomy" id="1836200"/>
    <lineage>
        <taxon>Bacteria</taxon>
        <taxon>Pseudomonadati</taxon>
        <taxon>Pseudomonadota</taxon>
        <taxon>Betaproteobacteria</taxon>
        <taxon>Burkholderiales</taxon>
        <taxon>Comamonadaceae</taxon>
        <taxon>Variovorax</taxon>
    </lineage>
</organism>
<comment type="caution">
    <text evidence="2">The sequence shown here is derived from an EMBL/GenBank/DDBJ whole genome shotgun (WGS) entry which is preliminary data.</text>
</comment>
<dbReference type="RefSeq" id="WP_340344463.1">
    <property type="nucleotide sequence ID" value="NZ_JBBKZT010000010.1"/>
</dbReference>
<reference evidence="2 3" key="1">
    <citation type="submission" date="2024-03" db="EMBL/GenBank/DDBJ databases">
        <title>Novel species of the genus Variovorax.</title>
        <authorList>
            <person name="Liu Q."/>
            <person name="Xin Y.-H."/>
        </authorList>
    </citation>
    <scope>NUCLEOTIDE SEQUENCE [LARGE SCALE GENOMIC DNA]</scope>
    <source>
        <strain evidence="2 3">KACC 18900</strain>
    </source>
</reference>
<feature type="transmembrane region" description="Helical" evidence="1">
    <location>
        <begin position="65"/>
        <end position="87"/>
    </location>
</feature>
<dbReference type="Proteomes" id="UP001385892">
    <property type="component" value="Unassembled WGS sequence"/>
</dbReference>
<gene>
    <name evidence="2" type="ORF">WKW82_21965</name>
</gene>